<dbReference type="RefSeq" id="XP_041164897.1">
    <property type="nucleotide sequence ID" value="XM_041305847.1"/>
</dbReference>
<reference evidence="6" key="1">
    <citation type="journal article" date="2020" name="New Phytol.">
        <title>Comparative genomics reveals dynamic genome evolution in host specialist ectomycorrhizal fungi.</title>
        <authorList>
            <person name="Lofgren L.A."/>
            <person name="Nguyen N.H."/>
            <person name="Vilgalys R."/>
            <person name="Ruytinx J."/>
            <person name="Liao H.L."/>
            <person name="Branco S."/>
            <person name="Kuo A."/>
            <person name="LaButti K."/>
            <person name="Lipzen A."/>
            <person name="Andreopoulos W."/>
            <person name="Pangilinan J."/>
            <person name="Riley R."/>
            <person name="Hundley H."/>
            <person name="Na H."/>
            <person name="Barry K."/>
            <person name="Grigoriev I.V."/>
            <person name="Stajich J.E."/>
            <person name="Kennedy P.G."/>
        </authorList>
    </citation>
    <scope>NUCLEOTIDE SEQUENCE</scope>
    <source>
        <strain evidence="6">S12</strain>
    </source>
</reference>
<evidence type="ECO:0000313" key="7">
    <source>
        <dbReference type="Proteomes" id="UP000719766"/>
    </source>
</evidence>
<comment type="caution">
    <text evidence="6">The sequence shown here is derived from an EMBL/GenBank/DDBJ whole genome shotgun (WGS) entry which is preliminary data.</text>
</comment>
<proteinExistence type="predicted"/>
<evidence type="ECO:0000256" key="4">
    <source>
        <dbReference type="ARBA" id="ARBA00023186"/>
    </source>
</evidence>
<dbReference type="GeneID" id="64599611"/>
<dbReference type="EC" id="3.6.4.10" evidence="1"/>
<comment type="catalytic activity">
    <reaction evidence="5">
        <text>ATP + H2O = ADP + phosphate + H(+)</text>
        <dbReference type="Rhea" id="RHEA:13065"/>
        <dbReference type="ChEBI" id="CHEBI:15377"/>
        <dbReference type="ChEBI" id="CHEBI:15378"/>
        <dbReference type="ChEBI" id="CHEBI:30616"/>
        <dbReference type="ChEBI" id="CHEBI:43474"/>
        <dbReference type="ChEBI" id="CHEBI:456216"/>
        <dbReference type="EC" id="3.6.4.10"/>
    </reaction>
</comment>
<keyword evidence="7" id="KW-1185">Reference proteome</keyword>
<evidence type="ECO:0000256" key="3">
    <source>
        <dbReference type="ARBA" id="ARBA00022840"/>
    </source>
</evidence>
<accession>A0A9P7DRN9</accession>
<keyword evidence="2" id="KW-0547">Nucleotide-binding</keyword>
<evidence type="ECO:0000256" key="1">
    <source>
        <dbReference type="ARBA" id="ARBA00012554"/>
    </source>
</evidence>
<protein>
    <recommendedName>
        <fullName evidence="1">non-chaperonin molecular chaperone ATPase</fullName>
        <ecNumber evidence="1">3.6.4.10</ecNumber>
    </recommendedName>
</protein>
<keyword evidence="4" id="KW-0143">Chaperone</keyword>
<evidence type="ECO:0000256" key="2">
    <source>
        <dbReference type="ARBA" id="ARBA00022741"/>
    </source>
</evidence>
<name>A0A9P7DRN9_9AGAM</name>
<gene>
    <name evidence="6" type="ORF">HD556DRAFT_1438460</name>
</gene>
<keyword evidence="3" id="KW-0067">ATP-binding</keyword>
<sequence>MDDLELKRDMKPFPFNIVDKGGQPAILIGYKGDTRQFQVPFLTSVALVTHLFLTISDVSFVVEELLIAIVNKKSSGFPGTLCLFIDIIADAIAPTLELQRCRHVESPQ</sequence>
<evidence type="ECO:0000313" key="6">
    <source>
        <dbReference type="EMBL" id="KAG1801431.1"/>
    </source>
</evidence>
<dbReference type="FunFam" id="3.30.30.30:FF:000005">
    <property type="entry name" value="Heat shock protein ssb1"/>
    <property type="match status" value="1"/>
</dbReference>
<dbReference type="OrthoDB" id="2617297at2759"/>
<organism evidence="6 7">
    <name type="scientific">Suillus plorans</name>
    <dbReference type="NCBI Taxonomy" id="116603"/>
    <lineage>
        <taxon>Eukaryota</taxon>
        <taxon>Fungi</taxon>
        <taxon>Dikarya</taxon>
        <taxon>Basidiomycota</taxon>
        <taxon>Agaricomycotina</taxon>
        <taxon>Agaricomycetes</taxon>
        <taxon>Agaricomycetidae</taxon>
        <taxon>Boletales</taxon>
        <taxon>Suillineae</taxon>
        <taxon>Suillaceae</taxon>
        <taxon>Suillus</taxon>
    </lineage>
</organism>
<dbReference type="EMBL" id="JABBWE010000007">
    <property type="protein sequence ID" value="KAG1801431.1"/>
    <property type="molecule type" value="Genomic_DNA"/>
</dbReference>
<dbReference type="GO" id="GO:0005524">
    <property type="term" value="F:ATP binding"/>
    <property type="evidence" value="ECO:0007669"/>
    <property type="project" value="UniProtKB-KW"/>
</dbReference>
<dbReference type="Gene3D" id="3.30.30.30">
    <property type="match status" value="1"/>
</dbReference>
<evidence type="ECO:0000256" key="5">
    <source>
        <dbReference type="ARBA" id="ARBA00048056"/>
    </source>
</evidence>
<dbReference type="AlphaFoldDB" id="A0A9P7DRN9"/>
<dbReference type="Proteomes" id="UP000719766">
    <property type="component" value="Unassembled WGS sequence"/>
</dbReference>